<dbReference type="EMBL" id="SMBP01000001">
    <property type="protein sequence ID" value="TCU63560.1"/>
    <property type="molecule type" value="Genomic_DNA"/>
</dbReference>
<evidence type="ECO:0000256" key="1">
    <source>
        <dbReference type="ARBA" id="ARBA00023125"/>
    </source>
</evidence>
<feature type="DNA-binding region" description="H-T-H motif" evidence="2">
    <location>
        <begin position="24"/>
        <end position="43"/>
    </location>
</feature>
<dbReference type="InterPro" id="IPR050624">
    <property type="entry name" value="HTH-type_Tx_Regulator"/>
</dbReference>
<dbReference type="PANTHER" id="PTHR43479:SF7">
    <property type="entry name" value="TETR-FAMILY TRANSCRIPTIONAL REGULATOR"/>
    <property type="match status" value="1"/>
</dbReference>
<dbReference type="AlphaFoldDB" id="A0A4R3TMC2"/>
<feature type="domain" description="HTH tetR-type" evidence="3">
    <location>
        <begin position="1"/>
        <end position="61"/>
    </location>
</feature>
<dbReference type="InterPro" id="IPR009057">
    <property type="entry name" value="Homeodomain-like_sf"/>
</dbReference>
<dbReference type="InterPro" id="IPR001647">
    <property type="entry name" value="HTH_TetR"/>
</dbReference>
<comment type="caution">
    <text evidence="4">The sequence shown here is derived from an EMBL/GenBank/DDBJ whole genome shotgun (WGS) entry which is preliminary data.</text>
</comment>
<dbReference type="Proteomes" id="UP000295773">
    <property type="component" value="Unassembled WGS sequence"/>
</dbReference>
<dbReference type="Pfam" id="PF00440">
    <property type="entry name" value="TetR_N"/>
    <property type="match status" value="1"/>
</dbReference>
<dbReference type="SUPFAM" id="SSF46689">
    <property type="entry name" value="Homeodomain-like"/>
    <property type="match status" value="1"/>
</dbReference>
<dbReference type="GeneID" id="73795583"/>
<keyword evidence="1 2" id="KW-0238">DNA-binding</keyword>
<dbReference type="InterPro" id="IPR039532">
    <property type="entry name" value="TetR_C_Firmicutes"/>
</dbReference>
<keyword evidence="5" id="KW-1185">Reference proteome</keyword>
<name>A0A4R3TMC2_9FIRM</name>
<accession>A0A4R3TMC2</accession>
<dbReference type="PROSITE" id="PS50977">
    <property type="entry name" value="HTH_TETR_2"/>
    <property type="match status" value="1"/>
</dbReference>
<gene>
    <name evidence="4" type="ORF">EDD61_101213</name>
</gene>
<organism evidence="4 5">
    <name type="scientific">Longicatena caecimuris</name>
    <dbReference type="NCBI Taxonomy" id="1796635"/>
    <lineage>
        <taxon>Bacteria</taxon>
        <taxon>Bacillati</taxon>
        <taxon>Bacillota</taxon>
        <taxon>Erysipelotrichia</taxon>
        <taxon>Erysipelotrichales</taxon>
        <taxon>Erysipelotrichaceae</taxon>
        <taxon>Longicatena</taxon>
    </lineage>
</organism>
<proteinExistence type="predicted"/>
<dbReference type="Gene3D" id="1.10.357.10">
    <property type="entry name" value="Tetracycline Repressor, domain 2"/>
    <property type="match status" value="1"/>
</dbReference>
<protein>
    <submittedName>
        <fullName evidence="4">TetR family transcriptional regulator</fullName>
    </submittedName>
</protein>
<dbReference type="PANTHER" id="PTHR43479">
    <property type="entry name" value="ACREF/ENVCD OPERON REPRESSOR-RELATED"/>
    <property type="match status" value="1"/>
</dbReference>
<evidence type="ECO:0000256" key="2">
    <source>
        <dbReference type="PROSITE-ProRule" id="PRU00335"/>
    </source>
</evidence>
<dbReference type="GO" id="GO:0003677">
    <property type="term" value="F:DNA binding"/>
    <property type="evidence" value="ECO:0007669"/>
    <property type="project" value="UniProtKB-UniRule"/>
</dbReference>
<sequence length="190" mass="22544">MDTKSILATALMELTSRKNFAKITIADITHVSGFNRQTFYYHFRDKYELLSWIYEQEASQVFDEDISLENWHRYMAVLLQHIRNNKWFYSNTIRHDESYFQNFIFTLTSTLFYKAIDALDLHHQLDASDKKFYAEFFSFGISGVVINWIKSDMKESPEQVASALKSLAQDSEKLAYEKYRESYRKMKGTT</sequence>
<evidence type="ECO:0000259" key="3">
    <source>
        <dbReference type="PROSITE" id="PS50977"/>
    </source>
</evidence>
<evidence type="ECO:0000313" key="4">
    <source>
        <dbReference type="EMBL" id="TCU63560.1"/>
    </source>
</evidence>
<dbReference type="RefSeq" id="WP_008688560.1">
    <property type="nucleotide sequence ID" value="NZ_AP024510.1"/>
</dbReference>
<dbReference type="Pfam" id="PF14278">
    <property type="entry name" value="TetR_C_8"/>
    <property type="match status" value="1"/>
</dbReference>
<evidence type="ECO:0000313" key="5">
    <source>
        <dbReference type="Proteomes" id="UP000295773"/>
    </source>
</evidence>
<reference evidence="4 5" key="1">
    <citation type="submission" date="2019-03" db="EMBL/GenBank/DDBJ databases">
        <title>Genomic Encyclopedia of Type Strains, Phase IV (KMG-IV): sequencing the most valuable type-strain genomes for metagenomic binning, comparative biology and taxonomic classification.</title>
        <authorList>
            <person name="Goeker M."/>
        </authorList>
    </citation>
    <scope>NUCLEOTIDE SEQUENCE [LARGE SCALE GENOMIC DNA]</scope>
    <source>
        <strain evidence="4 5">DSM 29481</strain>
    </source>
</reference>